<dbReference type="AlphaFoldDB" id="A0A9P8A4B0"/>
<feature type="compositionally biased region" description="Acidic residues" evidence="1">
    <location>
        <begin position="176"/>
        <end position="188"/>
    </location>
</feature>
<dbReference type="EMBL" id="JAIFTL010000168">
    <property type="protein sequence ID" value="KAG9322062.1"/>
    <property type="molecule type" value="Genomic_DNA"/>
</dbReference>
<feature type="compositionally biased region" description="Low complexity" evidence="1">
    <location>
        <begin position="50"/>
        <end position="80"/>
    </location>
</feature>
<dbReference type="Proteomes" id="UP000717515">
    <property type="component" value="Unassembled WGS sequence"/>
</dbReference>
<feature type="region of interest" description="Disordered" evidence="1">
    <location>
        <begin position="1"/>
        <end position="80"/>
    </location>
</feature>
<organism evidence="2 3">
    <name type="scientific">Mortierella alpina</name>
    <name type="common">Oleaginous fungus</name>
    <name type="synonym">Mortierella renispora</name>
    <dbReference type="NCBI Taxonomy" id="64518"/>
    <lineage>
        <taxon>Eukaryota</taxon>
        <taxon>Fungi</taxon>
        <taxon>Fungi incertae sedis</taxon>
        <taxon>Mucoromycota</taxon>
        <taxon>Mortierellomycotina</taxon>
        <taxon>Mortierellomycetes</taxon>
        <taxon>Mortierellales</taxon>
        <taxon>Mortierellaceae</taxon>
        <taxon>Mortierella</taxon>
    </lineage>
</organism>
<evidence type="ECO:0000313" key="3">
    <source>
        <dbReference type="Proteomes" id="UP000717515"/>
    </source>
</evidence>
<comment type="caution">
    <text evidence="2">The sequence shown here is derived from an EMBL/GenBank/DDBJ whole genome shotgun (WGS) entry which is preliminary data.</text>
</comment>
<sequence>MPRRDDSSSEYFASSSSTESSYSSSQYAQSFDGNDGFSRHGSNPISPDHNNSNSSICNGSGSIHADSTSGTPSSSYTSSTTSASTYAHYAGNPSNFNHNSSYSNTSFSSYSPSTYSYRAPLRGLPIGSINSIRNLDREHCRLRPLTSLQQDDPTIVDGTTPLPESYRMRTHHMQECDLDDDDDDDDDGTNEHDDADKEDDHDNETGHGHGHGREHYHDQGRVYQYPYRPVRADVGHVDMDVVDDSGLDMELEELDLETEPRAWLVEIEDGEEVEELEMPKSTRHPERDRDRPGSSGPGSR</sequence>
<evidence type="ECO:0000256" key="1">
    <source>
        <dbReference type="SAM" id="MobiDB-lite"/>
    </source>
</evidence>
<accession>A0A9P8A4B0</accession>
<evidence type="ECO:0000313" key="2">
    <source>
        <dbReference type="EMBL" id="KAG9322062.1"/>
    </source>
</evidence>
<proteinExistence type="predicted"/>
<feature type="compositionally biased region" description="Basic and acidic residues" evidence="1">
    <location>
        <begin position="277"/>
        <end position="292"/>
    </location>
</feature>
<feature type="region of interest" description="Disordered" evidence="1">
    <location>
        <begin position="144"/>
        <end position="220"/>
    </location>
</feature>
<gene>
    <name evidence="2" type="ORF">KVV02_006677</name>
</gene>
<feature type="region of interest" description="Disordered" evidence="1">
    <location>
        <begin position="269"/>
        <end position="300"/>
    </location>
</feature>
<protein>
    <submittedName>
        <fullName evidence="2">Uncharacterized protein</fullName>
    </submittedName>
</protein>
<reference evidence="2" key="1">
    <citation type="submission" date="2021-07" db="EMBL/GenBank/DDBJ databases">
        <title>Draft genome of Mortierella alpina, strain LL118, isolated from an aspen leaf litter sample.</title>
        <authorList>
            <person name="Yang S."/>
            <person name="Vinatzer B.A."/>
        </authorList>
    </citation>
    <scope>NUCLEOTIDE SEQUENCE</scope>
    <source>
        <strain evidence="2">LL118</strain>
    </source>
</reference>
<name>A0A9P8A4B0_MORAP</name>
<feature type="compositionally biased region" description="Basic and acidic residues" evidence="1">
    <location>
        <begin position="189"/>
        <end position="220"/>
    </location>
</feature>
<feature type="compositionally biased region" description="Low complexity" evidence="1">
    <location>
        <begin position="9"/>
        <end position="31"/>
    </location>
</feature>
<feature type="compositionally biased region" description="Polar residues" evidence="1">
    <location>
        <begin position="40"/>
        <end position="49"/>
    </location>
</feature>